<dbReference type="InterPro" id="IPR000683">
    <property type="entry name" value="Gfo/Idh/MocA-like_OxRdtase_N"/>
</dbReference>
<dbReference type="Proteomes" id="UP000095751">
    <property type="component" value="Unassembled WGS sequence"/>
</dbReference>
<dbReference type="PANTHER" id="PTHR46368:SF4">
    <property type="entry name" value="OS10G0403700 PROTEIN"/>
    <property type="match status" value="1"/>
</dbReference>
<dbReference type="Gene3D" id="3.30.360.10">
    <property type="entry name" value="Dihydrodipicolinate Reductase, domain 2"/>
    <property type="match status" value="1"/>
</dbReference>
<proteinExistence type="predicted"/>
<dbReference type="PANTHER" id="PTHR46368">
    <property type="match status" value="1"/>
</dbReference>
<dbReference type="InParanoid" id="A0A1E7F5N2"/>
<accession>A0A1E7F5N2</accession>
<feature type="domain" description="Gfo/Idh/MocA-like oxidoreductase N-terminal" evidence="1">
    <location>
        <begin position="72"/>
        <end position="194"/>
    </location>
</feature>
<evidence type="ECO:0000313" key="3">
    <source>
        <dbReference type="Proteomes" id="UP000095751"/>
    </source>
</evidence>
<reference evidence="2 3" key="1">
    <citation type="submission" date="2016-09" db="EMBL/GenBank/DDBJ databases">
        <title>Extensive genetic diversity and differential bi-allelic expression allows diatom success in the polar Southern Ocean.</title>
        <authorList>
            <consortium name="DOE Joint Genome Institute"/>
            <person name="Mock T."/>
            <person name="Otillar R.P."/>
            <person name="Strauss J."/>
            <person name="Dupont C."/>
            <person name="Frickenhaus S."/>
            <person name="Maumus F."/>
            <person name="Mcmullan M."/>
            <person name="Sanges R."/>
            <person name="Schmutz J."/>
            <person name="Toseland A."/>
            <person name="Valas R."/>
            <person name="Veluchamy A."/>
            <person name="Ward B.J."/>
            <person name="Allen A."/>
            <person name="Barry K."/>
            <person name="Falciatore A."/>
            <person name="Ferrante M."/>
            <person name="Fortunato A.E."/>
            <person name="Gloeckner G."/>
            <person name="Gruber A."/>
            <person name="Hipkin R."/>
            <person name="Janech M."/>
            <person name="Kroth P."/>
            <person name="Leese F."/>
            <person name="Lindquist E."/>
            <person name="Lyon B.R."/>
            <person name="Martin J."/>
            <person name="Mayer C."/>
            <person name="Parker M."/>
            <person name="Quesneville H."/>
            <person name="Raymond J."/>
            <person name="Uhlig C."/>
            <person name="Valentin K.U."/>
            <person name="Worden A.Z."/>
            <person name="Armbrust E.V."/>
            <person name="Bowler C."/>
            <person name="Green B."/>
            <person name="Moulton V."/>
            <person name="Van Oosterhout C."/>
            <person name="Grigoriev I."/>
        </authorList>
    </citation>
    <scope>NUCLEOTIDE SEQUENCE [LARGE SCALE GENOMIC DNA]</scope>
    <source>
        <strain evidence="2 3">CCMP1102</strain>
    </source>
</reference>
<protein>
    <recommendedName>
        <fullName evidence="1">Gfo/Idh/MocA-like oxidoreductase N-terminal domain-containing protein</fullName>
    </recommendedName>
</protein>
<dbReference type="EMBL" id="KV784361">
    <property type="protein sequence ID" value="OEU13467.1"/>
    <property type="molecule type" value="Genomic_DNA"/>
</dbReference>
<dbReference type="Pfam" id="PF01408">
    <property type="entry name" value="GFO_IDH_MocA"/>
    <property type="match status" value="1"/>
</dbReference>
<keyword evidence="3" id="KW-1185">Reference proteome</keyword>
<dbReference type="OrthoDB" id="37898at2759"/>
<dbReference type="GO" id="GO:0000166">
    <property type="term" value="F:nucleotide binding"/>
    <property type="evidence" value="ECO:0007669"/>
    <property type="project" value="InterPro"/>
</dbReference>
<organism evidence="2 3">
    <name type="scientific">Fragilariopsis cylindrus CCMP1102</name>
    <dbReference type="NCBI Taxonomy" id="635003"/>
    <lineage>
        <taxon>Eukaryota</taxon>
        <taxon>Sar</taxon>
        <taxon>Stramenopiles</taxon>
        <taxon>Ochrophyta</taxon>
        <taxon>Bacillariophyta</taxon>
        <taxon>Bacillariophyceae</taxon>
        <taxon>Bacillariophycidae</taxon>
        <taxon>Bacillariales</taxon>
        <taxon>Bacillariaceae</taxon>
        <taxon>Fragilariopsis</taxon>
    </lineage>
</organism>
<gene>
    <name evidence="2" type="ORF">FRACYDRAFT_189174</name>
</gene>
<sequence length="439" mass="49434">MIPVLDAPTNSTNVKLTSISKLPIVTTTNININKPTNVSASIKKYTRSQCWRDVSPSEPHFNIGLIIDSTSIKDRHASTINNPATRCDLTALVVLDSTNSIRELVEEWLESNKVAKDVDDIDFIGQGKEGYEKMLRSDSIHAVYIIVPPSSQKEYVLQALRAKKHVLVDDPISTSLPEFMEELECAKKNGKFIQTTAMFVHQYRVQRFMNHVLQDDKFGRITEADASIQLNCNDAEKVGIELPLRKEDGCIRVLGRFCVLVSTMFFNRVGSYAESARVKSWKYGAQGEIVSADCTVKFTNNRQLNFYVAYIQSATRQAIELKATSRYATMNDFVIEHPDGLATYRVYDRKAHKDGNANVLDCDSFDVGMGVGQERTLWRTFVRLGHQIDNNGGWEDSETIAECKELTDVALQMKKILLALMESIEKQGEEIPVEGFIDN</sequence>
<evidence type="ECO:0000259" key="1">
    <source>
        <dbReference type="Pfam" id="PF01408"/>
    </source>
</evidence>
<dbReference type="Gene3D" id="3.40.50.720">
    <property type="entry name" value="NAD(P)-binding Rossmann-like Domain"/>
    <property type="match status" value="1"/>
</dbReference>
<evidence type="ECO:0000313" key="2">
    <source>
        <dbReference type="EMBL" id="OEU13467.1"/>
    </source>
</evidence>
<dbReference type="SUPFAM" id="SSF51735">
    <property type="entry name" value="NAD(P)-binding Rossmann-fold domains"/>
    <property type="match status" value="1"/>
</dbReference>
<dbReference type="InterPro" id="IPR036291">
    <property type="entry name" value="NAD(P)-bd_dom_sf"/>
</dbReference>
<name>A0A1E7F5N2_9STRA</name>
<dbReference type="KEGG" id="fcy:FRACYDRAFT_189174"/>
<dbReference type="AlphaFoldDB" id="A0A1E7F5N2"/>